<keyword evidence="8 12" id="KW-0904">Protein phosphatase</keyword>
<evidence type="ECO:0000256" key="12">
    <source>
        <dbReference type="RuleBase" id="RU003465"/>
    </source>
</evidence>
<evidence type="ECO:0000259" key="14">
    <source>
        <dbReference type="PROSITE" id="PS51746"/>
    </source>
</evidence>
<evidence type="ECO:0000256" key="11">
    <source>
        <dbReference type="ARBA" id="ARBA00048336"/>
    </source>
</evidence>
<dbReference type="EC" id="3.1.3.16" evidence="4"/>
<dbReference type="PROSITE" id="PS51746">
    <property type="entry name" value="PPM_2"/>
    <property type="match status" value="1"/>
</dbReference>
<dbReference type="Pfam" id="PF00481">
    <property type="entry name" value="PP2C"/>
    <property type="match status" value="2"/>
</dbReference>
<dbReference type="GO" id="GO:0046872">
    <property type="term" value="F:metal ion binding"/>
    <property type="evidence" value="ECO:0007669"/>
    <property type="project" value="UniProtKB-KW"/>
</dbReference>
<comment type="catalytic activity">
    <reaction evidence="10">
        <text>O-phospho-L-seryl-[protein] + H2O = L-seryl-[protein] + phosphate</text>
        <dbReference type="Rhea" id="RHEA:20629"/>
        <dbReference type="Rhea" id="RHEA-COMP:9863"/>
        <dbReference type="Rhea" id="RHEA-COMP:11604"/>
        <dbReference type="ChEBI" id="CHEBI:15377"/>
        <dbReference type="ChEBI" id="CHEBI:29999"/>
        <dbReference type="ChEBI" id="CHEBI:43474"/>
        <dbReference type="ChEBI" id="CHEBI:83421"/>
        <dbReference type="EC" id="3.1.3.16"/>
    </reaction>
</comment>
<feature type="region of interest" description="Disordered" evidence="13">
    <location>
        <begin position="357"/>
        <end position="379"/>
    </location>
</feature>
<organism evidence="15 16">
    <name type="scientific">Digitaria exilis</name>
    <dbReference type="NCBI Taxonomy" id="1010633"/>
    <lineage>
        <taxon>Eukaryota</taxon>
        <taxon>Viridiplantae</taxon>
        <taxon>Streptophyta</taxon>
        <taxon>Embryophyta</taxon>
        <taxon>Tracheophyta</taxon>
        <taxon>Spermatophyta</taxon>
        <taxon>Magnoliopsida</taxon>
        <taxon>Liliopsida</taxon>
        <taxon>Poales</taxon>
        <taxon>Poaceae</taxon>
        <taxon>PACMAD clade</taxon>
        <taxon>Panicoideae</taxon>
        <taxon>Panicodae</taxon>
        <taxon>Paniceae</taxon>
        <taxon>Anthephorinae</taxon>
        <taxon>Digitaria</taxon>
    </lineage>
</organism>
<dbReference type="InterPro" id="IPR000222">
    <property type="entry name" value="PP2C_BS"/>
</dbReference>
<comment type="catalytic activity">
    <reaction evidence="11">
        <text>O-phospho-L-threonyl-[protein] + H2O = L-threonyl-[protein] + phosphate</text>
        <dbReference type="Rhea" id="RHEA:47004"/>
        <dbReference type="Rhea" id="RHEA-COMP:11060"/>
        <dbReference type="Rhea" id="RHEA-COMP:11605"/>
        <dbReference type="ChEBI" id="CHEBI:15377"/>
        <dbReference type="ChEBI" id="CHEBI:30013"/>
        <dbReference type="ChEBI" id="CHEBI:43474"/>
        <dbReference type="ChEBI" id="CHEBI:61977"/>
        <dbReference type="EC" id="3.1.3.16"/>
    </reaction>
</comment>
<gene>
    <name evidence="15" type="ORF">HU200_024306</name>
</gene>
<evidence type="ECO:0000256" key="13">
    <source>
        <dbReference type="SAM" id="MobiDB-lite"/>
    </source>
</evidence>
<evidence type="ECO:0000313" key="15">
    <source>
        <dbReference type="EMBL" id="KAF8719570.1"/>
    </source>
</evidence>
<evidence type="ECO:0000256" key="3">
    <source>
        <dbReference type="ARBA" id="ARBA00006702"/>
    </source>
</evidence>
<dbReference type="Gene3D" id="3.60.40.10">
    <property type="entry name" value="PPM-type phosphatase domain"/>
    <property type="match status" value="1"/>
</dbReference>
<dbReference type="CDD" id="cd00143">
    <property type="entry name" value="PP2Cc"/>
    <property type="match status" value="1"/>
</dbReference>
<keyword evidence="16" id="KW-1185">Reference proteome</keyword>
<dbReference type="Proteomes" id="UP000636709">
    <property type="component" value="Unassembled WGS sequence"/>
</dbReference>
<dbReference type="PANTHER" id="PTHR47992">
    <property type="entry name" value="PROTEIN PHOSPHATASE"/>
    <property type="match status" value="1"/>
</dbReference>
<dbReference type="OrthoDB" id="10264738at2759"/>
<keyword evidence="9" id="KW-0464">Manganese</keyword>
<dbReference type="EMBL" id="JACEFO010001700">
    <property type="protein sequence ID" value="KAF8719570.1"/>
    <property type="molecule type" value="Genomic_DNA"/>
</dbReference>
<dbReference type="GO" id="GO:0004722">
    <property type="term" value="F:protein serine/threonine phosphatase activity"/>
    <property type="evidence" value="ECO:0007669"/>
    <property type="project" value="UniProtKB-EC"/>
</dbReference>
<keyword evidence="6 12" id="KW-0378">Hydrolase</keyword>
<evidence type="ECO:0000256" key="2">
    <source>
        <dbReference type="ARBA" id="ARBA00001946"/>
    </source>
</evidence>
<evidence type="ECO:0000256" key="4">
    <source>
        <dbReference type="ARBA" id="ARBA00013081"/>
    </source>
</evidence>
<dbReference type="InterPro" id="IPR036457">
    <property type="entry name" value="PPM-type-like_dom_sf"/>
</dbReference>
<evidence type="ECO:0000256" key="9">
    <source>
        <dbReference type="ARBA" id="ARBA00023211"/>
    </source>
</evidence>
<keyword evidence="5" id="KW-0479">Metal-binding</keyword>
<dbReference type="SMART" id="SM00332">
    <property type="entry name" value="PP2Cc"/>
    <property type="match status" value="1"/>
</dbReference>
<reference evidence="15" key="1">
    <citation type="submission" date="2020-07" db="EMBL/GenBank/DDBJ databases">
        <title>Genome sequence and genetic diversity analysis of an under-domesticated orphan crop, white fonio (Digitaria exilis).</title>
        <authorList>
            <person name="Bennetzen J.L."/>
            <person name="Chen S."/>
            <person name="Ma X."/>
            <person name="Wang X."/>
            <person name="Yssel A.E.J."/>
            <person name="Chaluvadi S.R."/>
            <person name="Johnson M."/>
            <person name="Gangashetty P."/>
            <person name="Hamidou F."/>
            <person name="Sanogo M.D."/>
            <person name="Zwaenepoel A."/>
            <person name="Wallace J."/>
            <person name="Van De Peer Y."/>
            <person name="Van Deynze A."/>
        </authorList>
    </citation>
    <scope>NUCLEOTIDE SEQUENCE</scope>
    <source>
        <tissue evidence="15">Leaves</tissue>
    </source>
</reference>
<evidence type="ECO:0000256" key="5">
    <source>
        <dbReference type="ARBA" id="ARBA00022723"/>
    </source>
</evidence>
<proteinExistence type="inferred from homology"/>
<feature type="domain" description="PPM-type phosphatase" evidence="14">
    <location>
        <begin position="71"/>
        <end position="425"/>
    </location>
</feature>
<comment type="caution">
    <text evidence="15">The sequence shown here is derived from an EMBL/GenBank/DDBJ whole genome shotgun (WGS) entry which is preliminary data.</text>
</comment>
<dbReference type="InterPro" id="IPR001932">
    <property type="entry name" value="PPM-type_phosphatase-like_dom"/>
</dbReference>
<comment type="cofactor">
    <cofactor evidence="1">
        <name>Mn(2+)</name>
        <dbReference type="ChEBI" id="CHEBI:29035"/>
    </cofactor>
</comment>
<sequence length="432" mass="46054">MAEICCEEAKSTPATASAVTVLARRRPRVELSAPGPCRPTDQGGKRRRVTCAGAAPPGRSCRRPGSRWWPRYGVTSVCGLRREMEDAVSIRPDFLHGARATSSGKHHHFFGVFDGHGCCHVARMCQDRMHELIADEYGKAGSSKDATTAVAWKEVMEKGFARMDDEVSSWAAAASRSGEGLTCRCERHKPARCDHVGSTAVVAVVGPDSVVVASAGDSRAVLSRGGVPVPLSIDHKVKLCILTMCCQQPSAVWCPLPLSLAFFVQPDRPDELDRIQKAGGRVIFWDGARVLGVLAMSRAIGDGYLKPFVTAEPEVTVTERTDEDECLILASDGLWDVFSNEMACDVVRACFRSNGPPSPGSRANGVMPPSDAVAGREGSDGAAAAVKGVDKAESDRACADAALLLTKLALARRSSDNVSVVVVDLRRGVLNS</sequence>
<evidence type="ECO:0000256" key="6">
    <source>
        <dbReference type="ARBA" id="ARBA00022801"/>
    </source>
</evidence>
<accession>A0A835EVZ0</accession>
<evidence type="ECO:0000256" key="8">
    <source>
        <dbReference type="ARBA" id="ARBA00022912"/>
    </source>
</evidence>
<dbReference type="AlphaFoldDB" id="A0A835EVZ0"/>
<protein>
    <recommendedName>
        <fullName evidence="4">protein-serine/threonine phosphatase</fullName>
        <ecNumber evidence="4">3.1.3.16</ecNumber>
    </recommendedName>
</protein>
<comment type="cofactor">
    <cofactor evidence="2">
        <name>Mg(2+)</name>
        <dbReference type="ChEBI" id="CHEBI:18420"/>
    </cofactor>
</comment>
<evidence type="ECO:0000256" key="1">
    <source>
        <dbReference type="ARBA" id="ARBA00001936"/>
    </source>
</evidence>
<evidence type="ECO:0000256" key="7">
    <source>
        <dbReference type="ARBA" id="ARBA00022842"/>
    </source>
</evidence>
<dbReference type="PROSITE" id="PS01032">
    <property type="entry name" value="PPM_1"/>
    <property type="match status" value="1"/>
</dbReference>
<keyword evidence="7" id="KW-0460">Magnesium</keyword>
<evidence type="ECO:0000256" key="10">
    <source>
        <dbReference type="ARBA" id="ARBA00047761"/>
    </source>
</evidence>
<comment type="similarity">
    <text evidence="3 12">Belongs to the PP2C family.</text>
</comment>
<dbReference type="InterPro" id="IPR015655">
    <property type="entry name" value="PP2C"/>
</dbReference>
<dbReference type="SUPFAM" id="SSF81606">
    <property type="entry name" value="PP2C-like"/>
    <property type="match status" value="1"/>
</dbReference>
<name>A0A835EVZ0_9POAL</name>
<evidence type="ECO:0000313" key="16">
    <source>
        <dbReference type="Proteomes" id="UP000636709"/>
    </source>
</evidence>